<dbReference type="InterPro" id="IPR032054">
    <property type="entry name" value="Cdt1_C"/>
</dbReference>
<feature type="domain" description="CDT1 Geminin-binding" evidence="4">
    <location>
        <begin position="820"/>
        <end position="986"/>
    </location>
</feature>
<reference evidence="7 8" key="1">
    <citation type="submission" date="2017-10" db="EMBL/GenBank/DDBJ databases">
        <title>A novel species of cold-tolerant Malassezia isolated from bats.</title>
        <authorList>
            <person name="Lorch J.M."/>
            <person name="Palmer J.M."/>
            <person name="Vanderwolf K.J."/>
            <person name="Schmidt K.Z."/>
            <person name="Verant M.L."/>
            <person name="Weller T.J."/>
            <person name="Blehert D.S."/>
        </authorList>
    </citation>
    <scope>NUCLEOTIDE SEQUENCE [LARGE SCALE GENOMIC DNA]</scope>
    <source>
        <strain evidence="7 8">NWHC:44797-103</strain>
    </source>
</reference>
<dbReference type="InterPro" id="IPR036390">
    <property type="entry name" value="WH_DNA-bd_sf"/>
</dbReference>
<feature type="region of interest" description="Disordered" evidence="3">
    <location>
        <begin position="919"/>
        <end position="944"/>
    </location>
</feature>
<evidence type="ECO:0000313" key="8">
    <source>
        <dbReference type="Proteomes" id="UP000232875"/>
    </source>
</evidence>
<protein>
    <recommendedName>
        <fullName evidence="9">DNA replication factor Cdt1 C-terminal domain-containing protein</fullName>
    </recommendedName>
</protein>
<dbReference type="AlphaFoldDB" id="A0A2N1JAT3"/>
<keyword evidence="2" id="KW-0131">Cell cycle</keyword>
<comment type="similarity">
    <text evidence="1">Belongs to the Cdt1 family.</text>
</comment>
<dbReference type="InterPro" id="IPR045173">
    <property type="entry name" value="Cdt1"/>
</dbReference>
<dbReference type="InterPro" id="IPR022164">
    <property type="entry name" value="Kinesin-like"/>
</dbReference>
<dbReference type="GO" id="GO:0070182">
    <property type="term" value="F:DNA polymerase binding"/>
    <property type="evidence" value="ECO:0007669"/>
    <property type="project" value="TreeGrafter"/>
</dbReference>
<dbReference type="InterPro" id="IPR014939">
    <property type="entry name" value="CDT1_Gemini-bd-like"/>
</dbReference>
<evidence type="ECO:0000256" key="1">
    <source>
        <dbReference type="ARBA" id="ARBA00008356"/>
    </source>
</evidence>
<dbReference type="GO" id="GO:0003677">
    <property type="term" value="F:DNA binding"/>
    <property type="evidence" value="ECO:0007669"/>
    <property type="project" value="InterPro"/>
</dbReference>
<dbReference type="EMBL" id="KZ454991">
    <property type="protein sequence ID" value="PKI83643.1"/>
    <property type="molecule type" value="Genomic_DNA"/>
</dbReference>
<organism evidence="7 8">
    <name type="scientific">Malassezia vespertilionis</name>
    <dbReference type="NCBI Taxonomy" id="2020962"/>
    <lineage>
        <taxon>Eukaryota</taxon>
        <taxon>Fungi</taxon>
        <taxon>Dikarya</taxon>
        <taxon>Basidiomycota</taxon>
        <taxon>Ustilaginomycotina</taxon>
        <taxon>Malasseziomycetes</taxon>
        <taxon>Malasseziales</taxon>
        <taxon>Malasseziaceae</taxon>
        <taxon>Malassezia</taxon>
    </lineage>
</organism>
<dbReference type="OrthoDB" id="3366139at2759"/>
<dbReference type="GO" id="GO:0000278">
    <property type="term" value="P:mitotic cell cycle"/>
    <property type="evidence" value="ECO:0007669"/>
    <property type="project" value="TreeGrafter"/>
</dbReference>
<gene>
    <name evidence="7" type="ORF">MVES_002594</name>
</gene>
<dbReference type="GO" id="GO:0000076">
    <property type="term" value="P:DNA replication checkpoint signaling"/>
    <property type="evidence" value="ECO:0007669"/>
    <property type="project" value="TreeGrafter"/>
</dbReference>
<evidence type="ECO:0000259" key="6">
    <source>
        <dbReference type="Pfam" id="PF16679"/>
    </source>
</evidence>
<evidence type="ECO:0000313" key="7">
    <source>
        <dbReference type="EMBL" id="PKI83643.1"/>
    </source>
</evidence>
<keyword evidence="8" id="KW-1185">Reference proteome</keyword>
<evidence type="ECO:0000256" key="2">
    <source>
        <dbReference type="ARBA" id="ARBA00023306"/>
    </source>
</evidence>
<evidence type="ECO:0008006" key="9">
    <source>
        <dbReference type="Google" id="ProtNLM"/>
    </source>
</evidence>
<dbReference type="GO" id="GO:0071163">
    <property type="term" value="P:DNA replication preinitiation complex assembly"/>
    <property type="evidence" value="ECO:0007669"/>
    <property type="project" value="InterPro"/>
</dbReference>
<dbReference type="Pfam" id="PF16679">
    <property type="entry name" value="CDT1_C"/>
    <property type="match status" value="1"/>
</dbReference>
<dbReference type="GO" id="GO:0005634">
    <property type="term" value="C:nucleus"/>
    <property type="evidence" value="ECO:0007669"/>
    <property type="project" value="TreeGrafter"/>
</dbReference>
<evidence type="ECO:0000256" key="3">
    <source>
        <dbReference type="SAM" id="MobiDB-lite"/>
    </source>
</evidence>
<dbReference type="PANTHER" id="PTHR28637:SF1">
    <property type="entry name" value="DNA REPLICATION FACTOR CDT1"/>
    <property type="match status" value="1"/>
</dbReference>
<evidence type="ECO:0000259" key="4">
    <source>
        <dbReference type="Pfam" id="PF08839"/>
    </source>
</evidence>
<evidence type="ECO:0000259" key="5">
    <source>
        <dbReference type="Pfam" id="PF12473"/>
    </source>
</evidence>
<feature type="domain" description="DNA replication factor Cdt1 C-terminal" evidence="6">
    <location>
        <begin position="1121"/>
        <end position="1228"/>
    </location>
</feature>
<dbReference type="Proteomes" id="UP000232875">
    <property type="component" value="Unassembled WGS sequence"/>
</dbReference>
<accession>A0A2N1JAT3</accession>
<dbReference type="PANTHER" id="PTHR28637">
    <property type="entry name" value="DNA REPLICATION FACTOR CDT1"/>
    <property type="match status" value="1"/>
</dbReference>
<name>A0A2N1JAT3_9BASI</name>
<sequence>MAEQRALRAATHWSARTVLPLAESLLSHASVLREINILCHELGAHVEAQFAVQPPFPFTLQASVHDSIGGVDDTDVVHAQCIPTLCIRAVDRKEALVQYWSVPQVLAKMQSLRTMRAAQARPRTAQHMDVRKEVLGETRPVYTPVGRIHVPLFPVAAHSSASWTLAIRAVAFHGTLGRAHTRISFVQKTSTHWVFCVAIRSVAGLCAAEFDQAHLQIRLSAFSGQRADAEVYATRPILLHGNIQSSDALCMQRTLRIPRCAHTDAWLTHGTAIVTVFAKPTHAHIARILAQDAEQERRALGTPPRFGADFLRLDAPYLHTRVNETKRRTASAHGVHVSVRVLTPHAPAPVPATRPPHMVLTPAPTKHIVLVLQHDSGTALPWGAIRSIQLGDVRTMDSTGTTCAHDPSFQSLQRTSETSTKDDALCVHACWDAVHDCFLVPTVRGQHLRATLEIVAEMGNAQCTLSMPLYFRVQRSAQRGAATALHGLFRVALLPSAICSPHELWRVDTRMHQVPGEAVLGPWLPRGISLIAHYVAALDFCAHTAAVCRTRMQLGACTVRRGTPPDIHAVLALWYSAATGSIACVHAHWNNARQSTATAQVHTTSDRVELDTACAMHGWLAMQTDPIADAWNTYCPFLLLRTSKKSDIVRTMYLHDVHAFHADIPKRKLRRGPDAGTRASPALDEVLRVRKREGSSDDELFIPKRPHRTLAEAFDTHPCVLPSTAARLTQRASPQKPSIVSMIPEDEIARRRDAALELQYKLPYELASTVALPAHMQLLLEQHMAVEQSLLVHMATHGAPAAEWDASTPFARRVRMPSIIAFSVLKPMVERTSRRSFTTDDFKRLVWVWSNAPHTKRAPREMLTPASPSHREEEAAGGMGFVLTRIRSVDPQTHRRTYDHAVGIEMVHVEAGPAHTCFGSPGNDTSPSARRVLRSPQGPSRREDMSSLAVWNNGLGERRAEFARRLCALVGVEHAAWLARHEISVQACKGSWSAAQHASVDIPTTPTTPPQGYRIAPETGIMTPSATRSPGHRTQRTMRDIPPSPTSPTAPGHAAMPHTPPRTLRRLRGTLYAWHPSFPLDTAAQVPLARLPSLHVAPPIPIRSRYEAQPVPDAASAPSMSLLERIRAKEQANKSSRNTGPAGAGAATLHKRSMLSRLGEVADAIYFLYLTSDVPVRVRGSLQARVLPLQEVLAALEKSAKNVVSRAESDAAVSMLMDIVPGWLERSAVGRQEWLWLKTDTQRLALRHVRARIQAALDKERV</sequence>
<dbReference type="Pfam" id="PF08839">
    <property type="entry name" value="CDT1"/>
    <property type="match status" value="1"/>
</dbReference>
<dbReference type="Gene3D" id="1.10.10.1420">
    <property type="entry name" value="DNA replication factor Cdt1, C-terminal WH domain"/>
    <property type="match status" value="1"/>
</dbReference>
<dbReference type="Pfam" id="PF12473">
    <property type="entry name" value="DUF3694"/>
    <property type="match status" value="1"/>
</dbReference>
<dbReference type="SUPFAM" id="SSF46785">
    <property type="entry name" value="Winged helix' DNA-binding domain"/>
    <property type="match status" value="1"/>
</dbReference>
<feature type="domain" description="Kinesin-like" evidence="5">
    <location>
        <begin position="366"/>
        <end position="458"/>
    </location>
</feature>
<proteinExistence type="inferred from homology"/>
<dbReference type="InterPro" id="IPR038090">
    <property type="entry name" value="Cdt1_C_WH_dom_sf"/>
</dbReference>
<dbReference type="GO" id="GO:0030174">
    <property type="term" value="P:regulation of DNA-templated DNA replication initiation"/>
    <property type="evidence" value="ECO:0007669"/>
    <property type="project" value="InterPro"/>
</dbReference>
<feature type="region of interest" description="Disordered" evidence="3">
    <location>
        <begin position="1000"/>
        <end position="1058"/>
    </location>
</feature>